<dbReference type="AlphaFoldDB" id="H6SLS0"/>
<protein>
    <submittedName>
        <fullName evidence="1">Transposase (Class II)</fullName>
    </submittedName>
</protein>
<reference evidence="1 2" key="1">
    <citation type="submission" date="2012-02" db="EMBL/GenBank/DDBJ databases">
        <title>Shotgun genome sequence of Phaeospirillum photometricum DSM 122.</title>
        <authorList>
            <person name="Duquesne K."/>
            <person name="Sturgis J."/>
        </authorList>
    </citation>
    <scope>NUCLEOTIDE SEQUENCE [LARGE SCALE GENOMIC DNA]</scope>
    <source>
        <strain evidence="2">DSM122</strain>
    </source>
</reference>
<dbReference type="Proteomes" id="UP000033220">
    <property type="component" value="Chromosome DSM 122"/>
</dbReference>
<organism evidence="1 2">
    <name type="scientific">Pararhodospirillum photometricum DSM 122</name>
    <dbReference type="NCBI Taxonomy" id="1150469"/>
    <lineage>
        <taxon>Bacteria</taxon>
        <taxon>Pseudomonadati</taxon>
        <taxon>Pseudomonadota</taxon>
        <taxon>Alphaproteobacteria</taxon>
        <taxon>Rhodospirillales</taxon>
        <taxon>Rhodospirillaceae</taxon>
        <taxon>Pararhodospirillum</taxon>
    </lineage>
</organism>
<evidence type="ECO:0000313" key="1">
    <source>
        <dbReference type="EMBL" id="CCG08935.1"/>
    </source>
</evidence>
<dbReference type="KEGG" id="rpm:RSPPHO_02309"/>
<gene>
    <name evidence="1" type="ORF">RSPPHO_02309</name>
</gene>
<keyword evidence="2" id="KW-1185">Reference proteome</keyword>
<dbReference type="EMBL" id="HE663493">
    <property type="protein sequence ID" value="CCG08935.1"/>
    <property type="molecule type" value="Genomic_DNA"/>
</dbReference>
<dbReference type="HOGENOM" id="CLU_141549_1_0_5"/>
<proteinExistence type="predicted"/>
<evidence type="ECO:0000313" key="2">
    <source>
        <dbReference type="Proteomes" id="UP000033220"/>
    </source>
</evidence>
<name>H6SLS0_PARPM</name>
<dbReference type="eggNOG" id="COG3039">
    <property type="taxonomic scope" value="Bacteria"/>
</dbReference>
<sequence>MRSAVEHVFACQKGPMALFVRTIGIARAKTKIGMANLVYNMRRLVWWDGRTAPA</sequence>
<accession>H6SLS0</accession>